<keyword evidence="7" id="KW-0379">Hydroxylation</keyword>
<sequence length="112" mass="12611">MNHTNRPSWNFVKHLSILVLILFHSMAKSIAALVLLVLLFSIFCLLIPSEARVLQGLRAMQKDIGSQHLLMSKLGFSPLEFENYRRRSLNADAERVSPGGPAGQHHFDSPFN</sequence>
<reference evidence="10 11" key="1">
    <citation type="submission" date="2024-02" db="EMBL/GenBank/DDBJ databases">
        <authorList>
            <person name="Vignale AGUSTIN F."/>
            <person name="Sosa J E."/>
            <person name="Modenutti C."/>
        </authorList>
    </citation>
    <scope>NUCLEOTIDE SEQUENCE [LARGE SCALE GENOMIC DNA]</scope>
</reference>
<feature type="region of interest" description="Disordered" evidence="8">
    <location>
        <begin position="92"/>
        <end position="112"/>
    </location>
</feature>
<evidence type="ECO:0000256" key="5">
    <source>
        <dbReference type="ARBA" id="ARBA00022782"/>
    </source>
</evidence>
<gene>
    <name evidence="10" type="ORF">ILEXP_LOCUS146</name>
</gene>
<dbReference type="InterPro" id="IPR039617">
    <property type="entry name" value="CLAVATA3-CLE"/>
</dbReference>
<dbReference type="PANTHER" id="PTHR36016">
    <property type="entry name" value="CLAVATA3/ESR (CLE)-RELATED PROTEIN 7"/>
    <property type="match status" value="1"/>
</dbReference>
<keyword evidence="9" id="KW-1133">Transmembrane helix</keyword>
<keyword evidence="9" id="KW-0472">Membrane</keyword>
<evidence type="ECO:0000256" key="4">
    <source>
        <dbReference type="ARBA" id="ARBA00022729"/>
    </source>
</evidence>
<comment type="subcellular location">
    <subcellularLocation>
        <location evidence="1">Secreted</location>
        <location evidence="1">Extracellular space</location>
    </subcellularLocation>
</comment>
<accession>A0ABC8QM12</accession>
<evidence type="ECO:0000256" key="6">
    <source>
        <dbReference type="ARBA" id="ARBA00023180"/>
    </source>
</evidence>
<dbReference type="Proteomes" id="UP001642360">
    <property type="component" value="Unassembled WGS sequence"/>
</dbReference>
<name>A0ABC8QM12_9AQUA</name>
<dbReference type="EMBL" id="CAUOFW020000001">
    <property type="protein sequence ID" value="CAK9133271.1"/>
    <property type="molecule type" value="Genomic_DNA"/>
</dbReference>
<evidence type="ECO:0000256" key="9">
    <source>
        <dbReference type="SAM" id="Phobius"/>
    </source>
</evidence>
<dbReference type="GO" id="GO:0030154">
    <property type="term" value="P:cell differentiation"/>
    <property type="evidence" value="ECO:0007669"/>
    <property type="project" value="UniProtKB-KW"/>
</dbReference>
<evidence type="ECO:0000256" key="1">
    <source>
        <dbReference type="ARBA" id="ARBA00004239"/>
    </source>
</evidence>
<dbReference type="GO" id="GO:0005576">
    <property type="term" value="C:extracellular region"/>
    <property type="evidence" value="ECO:0007669"/>
    <property type="project" value="UniProtKB-SubCell"/>
</dbReference>
<evidence type="ECO:0000256" key="8">
    <source>
        <dbReference type="SAM" id="MobiDB-lite"/>
    </source>
</evidence>
<dbReference type="PANTHER" id="PTHR36016:SF1">
    <property type="entry name" value="CLAVATA3_ESR (CLE)-RELATED PROTEIN 5-RELATED"/>
    <property type="match status" value="1"/>
</dbReference>
<keyword evidence="4" id="KW-0732">Signal</keyword>
<comment type="similarity">
    <text evidence="2">Belongs to the CLV3/ESR signal peptide family.</text>
</comment>
<evidence type="ECO:0000256" key="2">
    <source>
        <dbReference type="ARBA" id="ARBA00005416"/>
    </source>
</evidence>
<dbReference type="AlphaFoldDB" id="A0ABC8QM12"/>
<evidence type="ECO:0000256" key="7">
    <source>
        <dbReference type="ARBA" id="ARBA00023278"/>
    </source>
</evidence>
<comment type="caution">
    <text evidence="10">The sequence shown here is derived from an EMBL/GenBank/DDBJ whole genome shotgun (WGS) entry which is preliminary data.</text>
</comment>
<protein>
    <submittedName>
        <fullName evidence="10">Uncharacterized protein</fullName>
    </submittedName>
</protein>
<keyword evidence="6" id="KW-0325">Glycoprotein</keyword>
<keyword evidence="3" id="KW-0964">Secreted</keyword>
<feature type="transmembrane region" description="Helical" evidence="9">
    <location>
        <begin position="15"/>
        <end position="48"/>
    </location>
</feature>
<keyword evidence="5" id="KW-0221">Differentiation</keyword>
<evidence type="ECO:0000256" key="3">
    <source>
        <dbReference type="ARBA" id="ARBA00022525"/>
    </source>
</evidence>
<proteinExistence type="inferred from homology"/>
<keyword evidence="11" id="KW-1185">Reference proteome</keyword>
<keyword evidence="9" id="KW-0812">Transmembrane</keyword>
<evidence type="ECO:0000313" key="11">
    <source>
        <dbReference type="Proteomes" id="UP001642360"/>
    </source>
</evidence>
<organism evidence="10 11">
    <name type="scientific">Ilex paraguariensis</name>
    <name type="common">yerba mate</name>
    <dbReference type="NCBI Taxonomy" id="185542"/>
    <lineage>
        <taxon>Eukaryota</taxon>
        <taxon>Viridiplantae</taxon>
        <taxon>Streptophyta</taxon>
        <taxon>Embryophyta</taxon>
        <taxon>Tracheophyta</taxon>
        <taxon>Spermatophyta</taxon>
        <taxon>Magnoliopsida</taxon>
        <taxon>eudicotyledons</taxon>
        <taxon>Gunneridae</taxon>
        <taxon>Pentapetalae</taxon>
        <taxon>asterids</taxon>
        <taxon>campanulids</taxon>
        <taxon>Aquifoliales</taxon>
        <taxon>Aquifoliaceae</taxon>
        <taxon>Ilex</taxon>
    </lineage>
</organism>
<evidence type="ECO:0000313" key="10">
    <source>
        <dbReference type="EMBL" id="CAK9133271.1"/>
    </source>
</evidence>